<dbReference type="Gene3D" id="2.60.200.40">
    <property type="match status" value="1"/>
</dbReference>
<evidence type="ECO:0000256" key="4">
    <source>
        <dbReference type="ARBA" id="ARBA00022723"/>
    </source>
</evidence>
<dbReference type="Gene3D" id="3.40.50.10330">
    <property type="entry name" value="Probable inorganic polyphosphate/atp-NAD kinase, domain 1"/>
    <property type="match status" value="1"/>
</dbReference>
<dbReference type="NCBIfam" id="TIGR00147">
    <property type="entry name" value="YegS/Rv2252/BmrU family lipid kinase"/>
    <property type="match status" value="1"/>
</dbReference>
<dbReference type="EMBL" id="LNAL01000006">
    <property type="protein sequence ID" value="KUG08716.1"/>
    <property type="molecule type" value="Genomic_DNA"/>
</dbReference>
<gene>
    <name evidence="13" type="ORF">ASU33_11285</name>
</gene>
<reference evidence="13 14" key="1">
    <citation type="submission" date="2015-11" db="EMBL/GenBank/DDBJ databases">
        <title>Solirubrum puertoriconensis gen. nov. an environmental bacteria isolated in Puerto Rico.</title>
        <authorList>
            <person name="Cuebas-Irizarry M.F."/>
            <person name="Montalvo-Rodriguez R."/>
        </authorList>
    </citation>
    <scope>NUCLEOTIDE SEQUENCE [LARGE SCALE GENOMIC DNA]</scope>
    <source>
        <strain evidence="13 14">MC1A</strain>
    </source>
</reference>
<keyword evidence="2" id="KW-0444">Lipid biosynthesis</keyword>
<keyword evidence="14" id="KW-1185">Reference proteome</keyword>
<dbReference type="InterPro" id="IPR017438">
    <property type="entry name" value="ATP-NAD_kinase_N"/>
</dbReference>
<proteinExistence type="predicted"/>
<dbReference type="RefSeq" id="WP_059070473.1">
    <property type="nucleotide sequence ID" value="NZ_LNAL01000006.1"/>
</dbReference>
<dbReference type="GO" id="GO:0005886">
    <property type="term" value="C:plasma membrane"/>
    <property type="evidence" value="ECO:0007669"/>
    <property type="project" value="TreeGrafter"/>
</dbReference>
<dbReference type="InterPro" id="IPR045540">
    <property type="entry name" value="YegS/DAGK_C"/>
</dbReference>
<sequence>MTPNYSRLCFIFNPISGTNRRFDLRGLLHRQLGSISGLHYEVRPTEYAGHAEELARSAATEGFGVVVAVGGDGTVNEVGRGLLGTGAAMGVLPRGSGNGLARHLGIPLTPAAAVDLLRKPRVLPIDVGRLNGKPFFCTAGLGFDAHVSRCFAEAGTRGLATYVRVALREYGRYQATPIDIEVNNQHISTDCYVLAFANAAQYGNNAYIAPLANIRDGLLDLCLIDQMPLSRAMRVAYGLAAGDLPTSGAATYHTAQTVRVSSKQPLGFHLDGDFAGEATNIAVVIEPLALPVVVGTSFKQ</sequence>
<keyword evidence="6" id="KW-0418">Kinase</keyword>
<keyword evidence="9" id="KW-0443">Lipid metabolism</keyword>
<comment type="cofactor">
    <cofactor evidence="1">
        <name>Mg(2+)</name>
        <dbReference type="ChEBI" id="CHEBI:18420"/>
    </cofactor>
</comment>
<dbReference type="SUPFAM" id="SSF111331">
    <property type="entry name" value="NAD kinase/diacylglycerol kinase-like"/>
    <property type="match status" value="1"/>
</dbReference>
<keyword evidence="4" id="KW-0479">Metal-binding</keyword>
<evidence type="ECO:0000256" key="6">
    <source>
        <dbReference type="ARBA" id="ARBA00022777"/>
    </source>
</evidence>
<evidence type="ECO:0000256" key="11">
    <source>
        <dbReference type="ARBA" id="ARBA00023264"/>
    </source>
</evidence>
<dbReference type="Pfam" id="PF00781">
    <property type="entry name" value="DAGK_cat"/>
    <property type="match status" value="1"/>
</dbReference>
<dbReference type="PANTHER" id="PTHR12358">
    <property type="entry name" value="SPHINGOSINE KINASE"/>
    <property type="match status" value="1"/>
</dbReference>
<accession>A0A9X0L5I9</accession>
<keyword evidence="8" id="KW-0460">Magnesium</keyword>
<dbReference type="Proteomes" id="UP000054223">
    <property type="component" value="Unassembled WGS sequence"/>
</dbReference>
<keyword evidence="11" id="KW-1208">Phospholipid metabolism</keyword>
<organism evidence="13 14">
    <name type="scientific">Solirubrum puertoriconensis</name>
    <dbReference type="NCBI Taxonomy" id="1751427"/>
    <lineage>
        <taxon>Bacteria</taxon>
        <taxon>Pseudomonadati</taxon>
        <taxon>Bacteroidota</taxon>
        <taxon>Cytophagia</taxon>
        <taxon>Cytophagales</taxon>
    </lineage>
</organism>
<dbReference type="Pfam" id="PF19279">
    <property type="entry name" value="YegS_C"/>
    <property type="match status" value="1"/>
</dbReference>
<dbReference type="GO" id="GO:0008654">
    <property type="term" value="P:phospholipid biosynthetic process"/>
    <property type="evidence" value="ECO:0007669"/>
    <property type="project" value="UniProtKB-KW"/>
</dbReference>
<dbReference type="PROSITE" id="PS50146">
    <property type="entry name" value="DAGK"/>
    <property type="match status" value="1"/>
</dbReference>
<keyword evidence="3" id="KW-0808">Transferase</keyword>
<evidence type="ECO:0000256" key="7">
    <source>
        <dbReference type="ARBA" id="ARBA00022840"/>
    </source>
</evidence>
<dbReference type="InterPro" id="IPR005218">
    <property type="entry name" value="Diacylglycerol/lipid_kinase"/>
</dbReference>
<evidence type="ECO:0000313" key="14">
    <source>
        <dbReference type="Proteomes" id="UP000054223"/>
    </source>
</evidence>
<evidence type="ECO:0000256" key="1">
    <source>
        <dbReference type="ARBA" id="ARBA00001946"/>
    </source>
</evidence>
<feature type="domain" description="DAGKc" evidence="12">
    <location>
        <begin position="3"/>
        <end position="134"/>
    </location>
</feature>
<dbReference type="PANTHER" id="PTHR12358:SF106">
    <property type="entry name" value="LIPID KINASE YEGS"/>
    <property type="match status" value="1"/>
</dbReference>
<evidence type="ECO:0000256" key="2">
    <source>
        <dbReference type="ARBA" id="ARBA00022516"/>
    </source>
</evidence>
<evidence type="ECO:0000256" key="3">
    <source>
        <dbReference type="ARBA" id="ARBA00022679"/>
    </source>
</evidence>
<evidence type="ECO:0000313" key="13">
    <source>
        <dbReference type="EMBL" id="KUG08716.1"/>
    </source>
</evidence>
<dbReference type="InterPro" id="IPR050187">
    <property type="entry name" value="Lipid_Phosphate_FormReg"/>
</dbReference>
<dbReference type="GO" id="GO:0005524">
    <property type="term" value="F:ATP binding"/>
    <property type="evidence" value="ECO:0007669"/>
    <property type="project" value="UniProtKB-KW"/>
</dbReference>
<dbReference type="InterPro" id="IPR001206">
    <property type="entry name" value="Diacylglycerol_kinase_cat_dom"/>
</dbReference>
<protein>
    <recommendedName>
        <fullName evidence="12">DAGKc domain-containing protein</fullName>
    </recommendedName>
</protein>
<dbReference type="GO" id="GO:0046872">
    <property type="term" value="F:metal ion binding"/>
    <property type="evidence" value="ECO:0007669"/>
    <property type="project" value="UniProtKB-KW"/>
</dbReference>
<dbReference type="OrthoDB" id="9786026at2"/>
<evidence type="ECO:0000256" key="8">
    <source>
        <dbReference type="ARBA" id="ARBA00022842"/>
    </source>
</evidence>
<keyword evidence="10" id="KW-0594">Phospholipid biosynthesis</keyword>
<keyword evidence="5" id="KW-0547">Nucleotide-binding</keyword>
<keyword evidence="7" id="KW-0067">ATP-binding</keyword>
<dbReference type="InterPro" id="IPR016064">
    <property type="entry name" value="NAD/diacylglycerol_kinase_sf"/>
</dbReference>
<comment type="caution">
    <text evidence="13">The sequence shown here is derived from an EMBL/GenBank/DDBJ whole genome shotgun (WGS) entry which is preliminary data.</text>
</comment>
<name>A0A9X0L5I9_SOLP1</name>
<evidence type="ECO:0000259" key="12">
    <source>
        <dbReference type="PROSITE" id="PS50146"/>
    </source>
</evidence>
<dbReference type="GO" id="GO:0016301">
    <property type="term" value="F:kinase activity"/>
    <property type="evidence" value="ECO:0007669"/>
    <property type="project" value="UniProtKB-KW"/>
</dbReference>
<dbReference type="AlphaFoldDB" id="A0A9X0L5I9"/>
<evidence type="ECO:0000256" key="9">
    <source>
        <dbReference type="ARBA" id="ARBA00023098"/>
    </source>
</evidence>
<evidence type="ECO:0000256" key="10">
    <source>
        <dbReference type="ARBA" id="ARBA00023209"/>
    </source>
</evidence>
<evidence type="ECO:0000256" key="5">
    <source>
        <dbReference type="ARBA" id="ARBA00022741"/>
    </source>
</evidence>
<dbReference type="SMART" id="SM00046">
    <property type="entry name" value="DAGKc"/>
    <property type="match status" value="1"/>
</dbReference>